<dbReference type="EMBL" id="JACGCI010000016">
    <property type="protein sequence ID" value="KAF6759253.1"/>
    <property type="molecule type" value="Genomic_DNA"/>
</dbReference>
<gene>
    <name evidence="4" type="ORF">DFP72DRAFT_886135</name>
</gene>
<dbReference type="PROSITE" id="PS51164">
    <property type="entry name" value="CBM1_2"/>
    <property type="match status" value="1"/>
</dbReference>
<dbReference type="SUPFAM" id="SSF57180">
    <property type="entry name" value="Cellulose-binding domain"/>
    <property type="match status" value="1"/>
</dbReference>
<protein>
    <recommendedName>
        <fullName evidence="3">CBM1 domain-containing protein</fullName>
    </recommendedName>
</protein>
<feature type="compositionally biased region" description="Basic residues" evidence="2">
    <location>
        <begin position="113"/>
        <end position="126"/>
    </location>
</feature>
<reference evidence="4 5" key="1">
    <citation type="submission" date="2020-07" db="EMBL/GenBank/DDBJ databases">
        <title>Comparative genomics of pyrophilous fungi reveals a link between fire events and developmental genes.</title>
        <authorList>
            <consortium name="DOE Joint Genome Institute"/>
            <person name="Steindorff A.S."/>
            <person name="Carver A."/>
            <person name="Calhoun S."/>
            <person name="Stillman K."/>
            <person name="Liu H."/>
            <person name="Lipzen A."/>
            <person name="Pangilinan J."/>
            <person name="Labutti K."/>
            <person name="Bruns T.D."/>
            <person name="Grigoriev I.V."/>
        </authorList>
    </citation>
    <scope>NUCLEOTIDE SEQUENCE [LARGE SCALE GENOMIC DNA]</scope>
    <source>
        <strain evidence="4 5">CBS 144469</strain>
    </source>
</reference>
<evidence type="ECO:0000313" key="4">
    <source>
        <dbReference type="EMBL" id="KAF6759253.1"/>
    </source>
</evidence>
<sequence>MRHRATWVSPSHEFRLRIIRGAGSARTPSPCSPTMNRYIQTQLVLILAGLLCSRACLLYPCTSCPSLVDSISNQAQFSQASTPSYCPCVEISATGEQAPTATPVSTPAEKPPKARKPRPPPRRRRPQSIEVVVPTARPVVPGYEVPVEGQCGGKGYDGPTKCESLPGTTVKCMYISPVFSQCRLMDS</sequence>
<evidence type="ECO:0000256" key="2">
    <source>
        <dbReference type="SAM" id="MobiDB-lite"/>
    </source>
</evidence>
<dbReference type="Proteomes" id="UP000521943">
    <property type="component" value="Unassembled WGS sequence"/>
</dbReference>
<dbReference type="GO" id="GO:0005975">
    <property type="term" value="P:carbohydrate metabolic process"/>
    <property type="evidence" value="ECO:0007669"/>
    <property type="project" value="InterPro"/>
</dbReference>
<evidence type="ECO:0000313" key="5">
    <source>
        <dbReference type="Proteomes" id="UP000521943"/>
    </source>
</evidence>
<comment type="caution">
    <text evidence="4">The sequence shown here is derived from an EMBL/GenBank/DDBJ whole genome shotgun (WGS) entry which is preliminary data.</text>
</comment>
<feature type="region of interest" description="Disordered" evidence="2">
    <location>
        <begin position="97"/>
        <end position="128"/>
    </location>
</feature>
<keyword evidence="1" id="KW-0732">Signal</keyword>
<dbReference type="SMART" id="SM00236">
    <property type="entry name" value="fCBD"/>
    <property type="match status" value="1"/>
</dbReference>
<dbReference type="AlphaFoldDB" id="A0A8H6I5E6"/>
<dbReference type="Pfam" id="PF00734">
    <property type="entry name" value="CBM_1"/>
    <property type="match status" value="1"/>
</dbReference>
<proteinExistence type="predicted"/>
<evidence type="ECO:0000259" key="3">
    <source>
        <dbReference type="PROSITE" id="PS51164"/>
    </source>
</evidence>
<dbReference type="GO" id="GO:0030248">
    <property type="term" value="F:cellulose binding"/>
    <property type="evidence" value="ECO:0007669"/>
    <property type="project" value="InterPro"/>
</dbReference>
<dbReference type="GO" id="GO:0005576">
    <property type="term" value="C:extracellular region"/>
    <property type="evidence" value="ECO:0007669"/>
    <property type="project" value="InterPro"/>
</dbReference>
<evidence type="ECO:0000256" key="1">
    <source>
        <dbReference type="ARBA" id="ARBA00022729"/>
    </source>
</evidence>
<keyword evidence="5" id="KW-1185">Reference proteome</keyword>
<dbReference type="InterPro" id="IPR000254">
    <property type="entry name" value="CBD"/>
</dbReference>
<feature type="domain" description="CBM1" evidence="3">
    <location>
        <begin position="143"/>
        <end position="183"/>
    </location>
</feature>
<dbReference type="InterPro" id="IPR035971">
    <property type="entry name" value="CBD_sf"/>
</dbReference>
<accession>A0A8H6I5E6</accession>
<organism evidence="4 5">
    <name type="scientific">Ephemerocybe angulata</name>
    <dbReference type="NCBI Taxonomy" id="980116"/>
    <lineage>
        <taxon>Eukaryota</taxon>
        <taxon>Fungi</taxon>
        <taxon>Dikarya</taxon>
        <taxon>Basidiomycota</taxon>
        <taxon>Agaricomycotina</taxon>
        <taxon>Agaricomycetes</taxon>
        <taxon>Agaricomycetidae</taxon>
        <taxon>Agaricales</taxon>
        <taxon>Agaricineae</taxon>
        <taxon>Psathyrellaceae</taxon>
        <taxon>Ephemerocybe</taxon>
    </lineage>
</organism>
<name>A0A8H6I5E6_9AGAR</name>